<keyword evidence="2" id="KW-1185">Reference proteome</keyword>
<evidence type="ECO:0000313" key="2">
    <source>
        <dbReference type="Proteomes" id="UP001557470"/>
    </source>
</evidence>
<dbReference type="Proteomes" id="UP001557470">
    <property type="component" value="Unassembled WGS sequence"/>
</dbReference>
<organism evidence="1 2">
    <name type="scientific">Umbra pygmaea</name>
    <name type="common">Eastern mudminnow</name>
    <dbReference type="NCBI Taxonomy" id="75934"/>
    <lineage>
        <taxon>Eukaryota</taxon>
        <taxon>Metazoa</taxon>
        <taxon>Chordata</taxon>
        <taxon>Craniata</taxon>
        <taxon>Vertebrata</taxon>
        <taxon>Euteleostomi</taxon>
        <taxon>Actinopterygii</taxon>
        <taxon>Neopterygii</taxon>
        <taxon>Teleostei</taxon>
        <taxon>Protacanthopterygii</taxon>
        <taxon>Esociformes</taxon>
        <taxon>Umbridae</taxon>
        <taxon>Umbra</taxon>
    </lineage>
</organism>
<name>A0ABD0W8B1_UMBPY</name>
<accession>A0ABD0W8B1</accession>
<evidence type="ECO:0000313" key="1">
    <source>
        <dbReference type="EMBL" id="KAL0967652.1"/>
    </source>
</evidence>
<dbReference type="EMBL" id="JAGEUA010000008">
    <property type="protein sequence ID" value="KAL0967652.1"/>
    <property type="molecule type" value="Genomic_DNA"/>
</dbReference>
<gene>
    <name evidence="1" type="ORF">UPYG_G00255040</name>
</gene>
<comment type="caution">
    <text evidence="1">The sequence shown here is derived from an EMBL/GenBank/DDBJ whole genome shotgun (WGS) entry which is preliminary data.</text>
</comment>
<proteinExistence type="predicted"/>
<dbReference type="AlphaFoldDB" id="A0ABD0W8B1"/>
<reference evidence="1 2" key="1">
    <citation type="submission" date="2024-06" db="EMBL/GenBank/DDBJ databases">
        <authorList>
            <person name="Pan Q."/>
            <person name="Wen M."/>
            <person name="Jouanno E."/>
            <person name="Zahm M."/>
            <person name="Klopp C."/>
            <person name="Cabau C."/>
            <person name="Louis A."/>
            <person name="Berthelot C."/>
            <person name="Parey E."/>
            <person name="Roest Crollius H."/>
            <person name="Montfort J."/>
            <person name="Robinson-Rechavi M."/>
            <person name="Bouchez O."/>
            <person name="Lampietro C."/>
            <person name="Lopez Roques C."/>
            <person name="Donnadieu C."/>
            <person name="Postlethwait J."/>
            <person name="Bobe J."/>
            <person name="Verreycken H."/>
            <person name="Guiguen Y."/>
        </authorList>
    </citation>
    <scope>NUCLEOTIDE SEQUENCE [LARGE SCALE GENOMIC DNA]</scope>
    <source>
        <strain evidence="1">Up_M1</strain>
        <tissue evidence="1">Testis</tissue>
    </source>
</reference>
<protein>
    <submittedName>
        <fullName evidence="1">Uncharacterized protein</fullName>
    </submittedName>
</protein>
<sequence>MGMLHLKKILSTLTFKYINVVHFKKEVQSYIVLHISLVDEERKWMNTHKIAVFLMKKILFQCLLKDHGYFP</sequence>